<proteinExistence type="predicted"/>
<evidence type="ECO:0000313" key="1">
    <source>
        <dbReference type="EMBL" id="KKL14960.1"/>
    </source>
</evidence>
<protein>
    <submittedName>
        <fullName evidence="1">Uncharacterized protein</fullName>
    </submittedName>
</protein>
<gene>
    <name evidence="1" type="ORF">LCGC14_2510390</name>
</gene>
<dbReference type="AlphaFoldDB" id="A0A0F9AZY1"/>
<name>A0A0F9AZY1_9ZZZZ</name>
<organism evidence="1">
    <name type="scientific">marine sediment metagenome</name>
    <dbReference type="NCBI Taxonomy" id="412755"/>
    <lineage>
        <taxon>unclassified sequences</taxon>
        <taxon>metagenomes</taxon>
        <taxon>ecological metagenomes</taxon>
    </lineage>
</organism>
<comment type="caution">
    <text evidence="1">The sequence shown here is derived from an EMBL/GenBank/DDBJ whole genome shotgun (WGS) entry which is preliminary data.</text>
</comment>
<sequence>MAGDKDTGSTDNTFNWLTRNAAAKEEEGMIHCPKCGHACYRTPERPDWSCPYHGRVNLLQAKMEKHTMETESDHLKELKDLQAICRQFLEGIDKLGIS</sequence>
<accession>A0A0F9AZY1</accession>
<dbReference type="EMBL" id="LAZR01040248">
    <property type="protein sequence ID" value="KKL14960.1"/>
    <property type="molecule type" value="Genomic_DNA"/>
</dbReference>
<reference evidence="1" key="1">
    <citation type="journal article" date="2015" name="Nature">
        <title>Complex archaea that bridge the gap between prokaryotes and eukaryotes.</title>
        <authorList>
            <person name="Spang A."/>
            <person name="Saw J.H."/>
            <person name="Jorgensen S.L."/>
            <person name="Zaremba-Niedzwiedzka K."/>
            <person name="Martijn J."/>
            <person name="Lind A.E."/>
            <person name="van Eijk R."/>
            <person name="Schleper C."/>
            <person name="Guy L."/>
            <person name="Ettema T.J."/>
        </authorList>
    </citation>
    <scope>NUCLEOTIDE SEQUENCE</scope>
</reference>